<evidence type="ECO:0000259" key="12">
    <source>
        <dbReference type="Pfam" id="PF02096"/>
    </source>
</evidence>
<evidence type="ECO:0000256" key="6">
    <source>
        <dbReference type="ARBA" id="ARBA00022989"/>
    </source>
</evidence>
<protein>
    <recommendedName>
        <fullName evidence="12">Membrane insertase YidC/Oxa/ALB C-terminal domain-containing protein</fullName>
    </recommendedName>
</protein>
<dbReference type="OrthoDB" id="2148490at2759"/>
<dbReference type="Proteomes" id="UP000023758">
    <property type="component" value="Unassembled WGS sequence"/>
</dbReference>
<evidence type="ECO:0000256" key="5">
    <source>
        <dbReference type="ARBA" id="ARBA00022946"/>
    </source>
</evidence>
<keyword evidence="4" id="KW-0999">Mitochondrion inner membrane</keyword>
<proteinExistence type="inferred from homology"/>
<evidence type="ECO:0000256" key="7">
    <source>
        <dbReference type="ARBA" id="ARBA00023128"/>
    </source>
</evidence>
<feature type="region of interest" description="Disordered" evidence="10">
    <location>
        <begin position="356"/>
        <end position="395"/>
    </location>
</feature>
<dbReference type="GO" id="GO:0032979">
    <property type="term" value="P:protein insertion into mitochondrial inner membrane from matrix"/>
    <property type="evidence" value="ECO:0007669"/>
    <property type="project" value="TreeGrafter"/>
</dbReference>
<dbReference type="PANTHER" id="PTHR12428">
    <property type="entry name" value="OXA1"/>
    <property type="match status" value="1"/>
</dbReference>
<evidence type="ECO:0000256" key="9">
    <source>
        <dbReference type="RuleBase" id="RU003945"/>
    </source>
</evidence>
<organism evidence="13">
    <name type="scientific">Trichophyton rubrum CBS 288.86</name>
    <dbReference type="NCBI Taxonomy" id="1215330"/>
    <lineage>
        <taxon>Eukaryota</taxon>
        <taxon>Fungi</taxon>
        <taxon>Dikarya</taxon>
        <taxon>Ascomycota</taxon>
        <taxon>Pezizomycotina</taxon>
        <taxon>Eurotiomycetes</taxon>
        <taxon>Eurotiomycetidae</taxon>
        <taxon>Onygenales</taxon>
        <taxon>Arthrodermataceae</taxon>
        <taxon>Trichophyton</taxon>
    </lineage>
</organism>
<dbReference type="InterPro" id="IPR001708">
    <property type="entry name" value="YidC/ALB3/OXA1/COX18"/>
</dbReference>
<keyword evidence="7" id="KW-0496">Mitochondrion</keyword>
<evidence type="ECO:0000256" key="11">
    <source>
        <dbReference type="SAM" id="Phobius"/>
    </source>
</evidence>
<dbReference type="PANTHER" id="PTHR12428:SF66">
    <property type="entry name" value="MITOCHONDRIAL INNER MEMBRANE PROTEIN OXA1L"/>
    <property type="match status" value="1"/>
</dbReference>
<accession>A0A022W126</accession>
<evidence type="ECO:0000313" key="13">
    <source>
        <dbReference type="EMBL" id="EZF52080.1"/>
    </source>
</evidence>
<keyword evidence="5" id="KW-0809">Transit peptide</keyword>
<comment type="similarity">
    <text evidence="2 9">Belongs to the OXA1/ALB3/YidC family.</text>
</comment>
<dbReference type="HOGENOM" id="CLU_029282_5_0_1"/>
<keyword evidence="3 9" id="KW-0812">Transmembrane</keyword>
<keyword evidence="6 11" id="KW-1133">Transmembrane helix</keyword>
<name>A0A022W126_TRIRU</name>
<evidence type="ECO:0000256" key="8">
    <source>
        <dbReference type="ARBA" id="ARBA00023136"/>
    </source>
</evidence>
<feature type="compositionally biased region" description="Basic residues" evidence="10">
    <location>
        <begin position="473"/>
        <end position="484"/>
    </location>
</feature>
<evidence type="ECO:0000256" key="3">
    <source>
        <dbReference type="ARBA" id="ARBA00022692"/>
    </source>
</evidence>
<dbReference type="NCBIfam" id="TIGR03592">
    <property type="entry name" value="yidC_oxa1_cterm"/>
    <property type="match status" value="1"/>
</dbReference>
<feature type="compositionally biased region" description="Basic and acidic residues" evidence="10">
    <location>
        <begin position="423"/>
        <end position="435"/>
    </location>
</feature>
<evidence type="ECO:0000256" key="4">
    <source>
        <dbReference type="ARBA" id="ARBA00022792"/>
    </source>
</evidence>
<dbReference type="CDD" id="cd20069">
    <property type="entry name" value="5TM_Oxa1-like"/>
    <property type="match status" value="1"/>
</dbReference>
<dbReference type="Pfam" id="PF02096">
    <property type="entry name" value="60KD_IMP"/>
    <property type="match status" value="1"/>
</dbReference>
<dbReference type="AlphaFoldDB" id="A0A022W126"/>
<evidence type="ECO:0000256" key="2">
    <source>
        <dbReference type="ARBA" id="ARBA00009877"/>
    </source>
</evidence>
<comment type="subcellular location">
    <subcellularLocation>
        <location evidence="9">Membrane</location>
        <topology evidence="9">Multi-pass membrane protein</topology>
    </subcellularLocation>
    <subcellularLocation>
        <location evidence="1">Mitochondrion inner membrane</location>
        <topology evidence="1">Multi-pass membrane protein</topology>
    </subcellularLocation>
</comment>
<feature type="compositionally biased region" description="Polar residues" evidence="10">
    <location>
        <begin position="362"/>
        <end position="389"/>
    </location>
</feature>
<dbReference type="EMBL" id="KK207857">
    <property type="protein sequence ID" value="EZF52080.1"/>
    <property type="molecule type" value="Genomic_DNA"/>
</dbReference>
<feature type="transmembrane region" description="Helical" evidence="11">
    <location>
        <begin position="304"/>
        <end position="323"/>
    </location>
</feature>
<reference evidence="13" key="1">
    <citation type="submission" date="2014-02" db="EMBL/GenBank/DDBJ databases">
        <title>The Genome Sequence of Trichophyton rubrum (morphotype fischeri) CBS 288.86.</title>
        <authorList>
            <consortium name="The Broad Institute Genomics Platform"/>
            <person name="Cuomo C.A."/>
            <person name="White T.C."/>
            <person name="Graser Y."/>
            <person name="Martinez-Rossi N."/>
            <person name="Heitman J."/>
            <person name="Young S.K."/>
            <person name="Zeng Q."/>
            <person name="Gargeya S."/>
            <person name="Abouelleil A."/>
            <person name="Alvarado L."/>
            <person name="Chapman S.B."/>
            <person name="Gainer-Dewar J."/>
            <person name="Goldberg J."/>
            <person name="Griggs A."/>
            <person name="Gujja S."/>
            <person name="Hansen M."/>
            <person name="Howarth C."/>
            <person name="Imamovic A."/>
            <person name="Larimer J."/>
            <person name="Martinez D."/>
            <person name="Murphy C."/>
            <person name="Pearson M.D."/>
            <person name="Persinoti G."/>
            <person name="Poon T."/>
            <person name="Priest M."/>
            <person name="Roberts A.D."/>
            <person name="Saif S."/>
            <person name="Shea T.D."/>
            <person name="Sykes S.N."/>
            <person name="Wortman J."/>
            <person name="Nusbaum C."/>
            <person name="Birren B."/>
        </authorList>
    </citation>
    <scope>NUCLEOTIDE SEQUENCE [LARGE SCALE GENOMIC DNA]</scope>
    <source>
        <strain evidence="13">CBS 288.86</strain>
    </source>
</reference>
<feature type="domain" description="Membrane insertase YidC/Oxa/ALB C-terminal" evidence="12">
    <location>
        <begin position="152"/>
        <end position="346"/>
    </location>
</feature>
<feature type="compositionally biased region" description="Basic and acidic residues" evidence="10">
    <location>
        <begin position="443"/>
        <end position="468"/>
    </location>
</feature>
<dbReference type="GO" id="GO:0005743">
    <property type="term" value="C:mitochondrial inner membrane"/>
    <property type="evidence" value="ECO:0007669"/>
    <property type="project" value="UniProtKB-SubCell"/>
</dbReference>
<evidence type="ECO:0000256" key="1">
    <source>
        <dbReference type="ARBA" id="ARBA00004448"/>
    </source>
</evidence>
<dbReference type="GO" id="GO:0032977">
    <property type="term" value="F:membrane insertase activity"/>
    <property type="evidence" value="ECO:0007669"/>
    <property type="project" value="InterPro"/>
</dbReference>
<feature type="region of interest" description="Disordered" evidence="10">
    <location>
        <begin position="423"/>
        <end position="484"/>
    </location>
</feature>
<dbReference type="InterPro" id="IPR028055">
    <property type="entry name" value="YidC/Oxa/ALB_C"/>
</dbReference>
<keyword evidence="8 11" id="KW-0472">Membrane</keyword>
<evidence type="ECO:0000256" key="10">
    <source>
        <dbReference type="SAM" id="MobiDB-lite"/>
    </source>
</evidence>
<sequence length="484" mass="53248">MLSRAGIRHFRAITQSPIFRSSQWQRQFSSLNPARNTQLRSSSLCGNGTALSALRLSRRSGPIKISPRFASTTATSSVITSTPSESATAPVTGGITPGSDALSGGSLADIDFSHIPEKIGYLKELGLDYGWGPSSMVQFLLETLHITGGLPWWTATVATAVLIRVVLFNSIVSSAEVSTKLKALKPRTTPIRERMMHCVRENDNVGALKAKNELALLNQEHGIKPWKAFLPLLQIPLGFGCFRVLRGMSTLPVPGLDNESVLWLQNVTMPDPYFAIPIATGALMYVAFRRGGDTGLSNLMNSKLGKVVVYSFPFVTAFTMAFWPGILQLYFLTTGALSVCQTYIMTTPRLRKLVGLGPLPKNPTSQDSSTPAPSRIQTISKPVTSQPTPETHIPPQDISVIDRAMDGLKSAYKDTVKDVKNKLGEMTGEKEEADPTGRMPRLNKKELENAKAYEERRKAEIRAERELKNQQLRARHMRKQGQKE</sequence>
<gene>
    <name evidence="13" type="ORF">H103_04808</name>
</gene>